<feature type="region of interest" description="Disordered" evidence="1">
    <location>
        <begin position="1"/>
        <end position="34"/>
    </location>
</feature>
<dbReference type="Gramene" id="CDF37923">
    <property type="protein sequence ID" value="CDF37923"/>
    <property type="gene ID" value="CHC_T00006075001"/>
</dbReference>
<organism evidence="2 3">
    <name type="scientific">Chondrus crispus</name>
    <name type="common">Carrageen Irish moss</name>
    <name type="synonym">Polymorpha crispa</name>
    <dbReference type="NCBI Taxonomy" id="2769"/>
    <lineage>
        <taxon>Eukaryota</taxon>
        <taxon>Rhodophyta</taxon>
        <taxon>Florideophyceae</taxon>
        <taxon>Rhodymeniophycidae</taxon>
        <taxon>Gigartinales</taxon>
        <taxon>Gigartinaceae</taxon>
        <taxon>Chondrus</taxon>
    </lineage>
</organism>
<dbReference type="KEGG" id="ccp:CHC_T00006075001"/>
<dbReference type="RefSeq" id="XP_005717794.1">
    <property type="nucleotide sequence ID" value="XM_005717737.1"/>
</dbReference>
<proteinExistence type="predicted"/>
<accession>R7QJK5</accession>
<protein>
    <submittedName>
        <fullName evidence="2">Uncharacterized protein</fullName>
    </submittedName>
</protein>
<evidence type="ECO:0000313" key="3">
    <source>
        <dbReference type="Proteomes" id="UP000012073"/>
    </source>
</evidence>
<dbReference type="AlphaFoldDB" id="R7QJK5"/>
<evidence type="ECO:0000313" key="2">
    <source>
        <dbReference type="EMBL" id="CDF37923.1"/>
    </source>
</evidence>
<dbReference type="GeneID" id="17325511"/>
<dbReference type="Proteomes" id="UP000012073">
    <property type="component" value="Unassembled WGS sequence"/>
</dbReference>
<name>R7QJK5_CHOCR</name>
<feature type="compositionally biased region" description="Basic and acidic residues" evidence="1">
    <location>
        <begin position="10"/>
        <end position="19"/>
    </location>
</feature>
<keyword evidence="3" id="KW-1185">Reference proteome</keyword>
<feature type="compositionally biased region" description="Basic residues" evidence="1">
    <location>
        <begin position="20"/>
        <end position="34"/>
    </location>
</feature>
<reference evidence="3" key="1">
    <citation type="journal article" date="2013" name="Proc. Natl. Acad. Sci. U.S.A.">
        <title>Genome structure and metabolic features in the red seaweed Chondrus crispus shed light on evolution of the Archaeplastida.</title>
        <authorList>
            <person name="Collen J."/>
            <person name="Porcel B."/>
            <person name="Carre W."/>
            <person name="Ball S.G."/>
            <person name="Chaparro C."/>
            <person name="Tonon T."/>
            <person name="Barbeyron T."/>
            <person name="Michel G."/>
            <person name="Noel B."/>
            <person name="Valentin K."/>
            <person name="Elias M."/>
            <person name="Artiguenave F."/>
            <person name="Arun A."/>
            <person name="Aury J.M."/>
            <person name="Barbosa-Neto J.F."/>
            <person name="Bothwell J.H."/>
            <person name="Bouget F.Y."/>
            <person name="Brillet L."/>
            <person name="Cabello-Hurtado F."/>
            <person name="Capella-Gutierrez S."/>
            <person name="Charrier B."/>
            <person name="Cladiere L."/>
            <person name="Cock J.M."/>
            <person name="Coelho S.M."/>
            <person name="Colleoni C."/>
            <person name="Czjzek M."/>
            <person name="Da Silva C."/>
            <person name="Delage L."/>
            <person name="Denoeud F."/>
            <person name="Deschamps P."/>
            <person name="Dittami S.M."/>
            <person name="Gabaldon T."/>
            <person name="Gachon C.M."/>
            <person name="Groisillier A."/>
            <person name="Herve C."/>
            <person name="Jabbari K."/>
            <person name="Katinka M."/>
            <person name="Kloareg B."/>
            <person name="Kowalczyk N."/>
            <person name="Labadie K."/>
            <person name="Leblanc C."/>
            <person name="Lopez P.J."/>
            <person name="McLachlan D.H."/>
            <person name="Meslet-Cladiere L."/>
            <person name="Moustafa A."/>
            <person name="Nehr Z."/>
            <person name="Nyvall Collen P."/>
            <person name="Panaud O."/>
            <person name="Partensky F."/>
            <person name="Poulain J."/>
            <person name="Rensing S.A."/>
            <person name="Rousvoal S."/>
            <person name="Samson G."/>
            <person name="Symeonidi A."/>
            <person name="Weissenbach J."/>
            <person name="Zambounis A."/>
            <person name="Wincker P."/>
            <person name="Boyen C."/>
        </authorList>
    </citation>
    <scope>NUCLEOTIDE SEQUENCE [LARGE SCALE GENOMIC DNA]</scope>
    <source>
        <strain evidence="3">cv. Stackhouse</strain>
    </source>
</reference>
<gene>
    <name evidence="2" type="ORF">CHC_T00006075001</name>
</gene>
<sequence>MCHHPSLFSRESKPAYADRTKRRTSRLGGKGRAKGKSKLILEYCTGRKRKLKLRECKKHNPPQAVSASCCVIRRSFAESEIAKQGIYGIKVRGAVNSQQTKKHFLKCLRKIETAAINVEKK</sequence>
<dbReference type="EMBL" id="HG001884">
    <property type="protein sequence ID" value="CDF37923.1"/>
    <property type="molecule type" value="Genomic_DNA"/>
</dbReference>
<evidence type="ECO:0000256" key="1">
    <source>
        <dbReference type="SAM" id="MobiDB-lite"/>
    </source>
</evidence>